<organism evidence="2 3">
    <name type="scientific">Pseudocitrobacter faecalis</name>
    <dbReference type="NCBI Taxonomy" id="1398493"/>
    <lineage>
        <taxon>Bacteria</taxon>
        <taxon>Pseudomonadati</taxon>
        <taxon>Pseudomonadota</taxon>
        <taxon>Gammaproteobacteria</taxon>
        <taxon>Enterobacterales</taxon>
        <taxon>Enterobacteriaceae</taxon>
        <taxon>Pseudocitrobacter</taxon>
    </lineage>
</organism>
<feature type="domain" description="Glycosyltransferase 2-like" evidence="1">
    <location>
        <begin position="3"/>
        <end position="124"/>
    </location>
</feature>
<comment type="caution">
    <text evidence="2">The sequence shown here is derived from an EMBL/GenBank/DDBJ whole genome shotgun (WGS) entry which is preliminary data.</text>
</comment>
<dbReference type="RefSeq" id="WP_113857213.1">
    <property type="nucleotide sequence ID" value="NZ_QNRL01000001.1"/>
</dbReference>
<dbReference type="PANTHER" id="PTHR22916:SF3">
    <property type="entry name" value="UDP-GLCNAC:BETAGAL BETA-1,3-N-ACETYLGLUCOSAMINYLTRANSFERASE-LIKE PROTEIN 1"/>
    <property type="match status" value="1"/>
</dbReference>
<name>A0ABX9G8B8_9ENTR</name>
<dbReference type="PANTHER" id="PTHR22916">
    <property type="entry name" value="GLYCOSYLTRANSFERASE"/>
    <property type="match status" value="1"/>
</dbReference>
<sequence>MISIIITIYNREATVVAAIESCLNQTFKNYEIILVDDGSSDHSADKVKKYLGGNVKYFYQHNQGAAAAKNRGVSEATYDYVTFLDSDDTYFSENTLKNISAHIESKPDFICARRILIRKKDSDIIAENKQIDSNVDFYKYMLESPLNYAGHNPYVFKKSCFLQVGGFDANSKWGDALIFWRRFFKLNPKIVIVSEPGYIYNQIDDNSVSRKRNSNYYDTALEVMYRCYKENVRDIFSLKVEKNWQLIFILYALKSRTPKNILKMSVLLCTGRFYFIPKAIKYILETKVIK</sequence>
<evidence type="ECO:0000313" key="2">
    <source>
        <dbReference type="EMBL" id="RBP15291.1"/>
    </source>
</evidence>
<proteinExistence type="predicted"/>
<dbReference type="CDD" id="cd00761">
    <property type="entry name" value="Glyco_tranf_GTA_type"/>
    <property type="match status" value="1"/>
</dbReference>
<gene>
    <name evidence="2" type="ORF">DFQ50_101788</name>
</gene>
<evidence type="ECO:0000259" key="1">
    <source>
        <dbReference type="Pfam" id="PF00535"/>
    </source>
</evidence>
<evidence type="ECO:0000313" key="3">
    <source>
        <dbReference type="Proteomes" id="UP000253201"/>
    </source>
</evidence>
<dbReference type="Gene3D" id="3.90.550.10">
    <property type="entry name" value="Spore Coat Polysaccharide Biosynthesis Protein SpsA, Chain A"/>
    <property type="match status" value="1"/>
</dbReference>
<dbReference type="InterPro" id="IPR001173">
    <property type="entry name" value="Glyco_trans_2-like"/>
</dbReference>
<reference evidence="2 3" key="1">
    <citation type="submission" date="2018-06" db="EMBL/GenBank/DDBJ databases">
        <title>Genomic Encyclopedia of Type Strains, Phase IV (KMG-IV): sequencing the most valuable type-strain genomes for metagenomic binning, comparative biology and taxonomic classification.</title>
        <authorList>
            <person name="Goeker M."/>
        </authorList>
    </citation>
    <scope>NUCLEOTIDE SEQUENCE [LARGE SCALE GENOMIC DNA]</scope>
    <source>
        <strain evidence="2 3">DSM 27453</strain>
    </source>
</reference>
<dbReference type="InterPro" id="IPR029044">
    <property type="entry name" value="Nucleotide-diphossugar_trans"/>
</dbReference>
<dbReference type="SUPFAM" id="SSF53448">
    <property type="entry name" value="Nucleotide-diphospho-sugar transferases"/>
    <property type="match status" value="1"/>
</dbReference>
<protein>
    <submittedName>
        <fullName evidence="2">Glycosyltransferase involved in cell wall biosynthesis</fullName>
    </submittedName>
</protein>
<accession>A0ABX9G8B8</accession>
<dbReference type="Pfam" id="PF00535">
    <property type="entry name" value="Glycos_transf_2"/>
    <property type="match status" value="1"/>
</dbReference>
<keyword evidence="3" id="KW-1185">Reference proteome</keyword>
<dbReference type="Proteomes" id="UP000253201">
    <property type="component" value="Unassembled WGS sequence"/>
</dbReference>
<dbReference type="EMBL" id="QNRL01000001">
    <property type="protein sequence ID" value="RBP15291.1"/>
    <property type="molecule type" value="Genomic_DNA"/>
</dbReference>